<keyword evidence="1" id="KW-0472">Membrane</keyword>
<feature type="transmembrane region" description="Helical" evidence="1">
    <location>
        <begin position="554"/>
        <end position="573"/>
    </location>
</feature>
<proteinExistence type="predicted"/>
<feature type="transmembrane region" description="Helical" evidence="1">
    <location>
        <begin position="214"/>
        <end position="233"/>
    </location>
</feature>
<evidence type="ECO:0000256" key="1">
    <source>
        <dbReference type="SAM" id="Phobius"/>
    </source>
</evidence>
<dbReference type="Proteomes" id="UP000594184">
    <property type="component" value="Segment"/>
</dbReference>
<feature type="transmembrane region" description="Helical" evidence="1">
    <location>
        <begin position="608"/>
        <end position="628"/>
    </location>
</feature>
<feature type="transmembrane region" description="Helical" evidence="1">
    <location>
        <begin position="775"/>
        <end position="800"/>
    </location>
</feature>
<evidence type="ECO:0000313" key="2">
    <source>
        <dbReference type="EMBL" id="QOV06143.1"/>
    </source>
</evidence>
<keyword evidence="3" id="KW-1185">Reference proteome</keyword>
<evidence type="ECO:0000313" key="3">
    <source>
        <dbReference type="Proteomes" id="UP000594184"/>
    </source>
</evidence>
<feature type="transmembrane region" description="Helical" evidence="1">
    <location>
        <begin position="634"/>
        <end position="655"/>
    </location>
</feature>
<feature type="transmembrane region" description="Helical" evidence="1">
    <location>
        <begin position="579"/>
        <end position="601"/>
    </location>
</feature>
<feature type="transmembrane region" description="Helical" evidence="1">
    <location>
        <begin position="702"/>
        <end position="726"/>
    </location>
</feature>
<dbReference type="InterPro" id="IPR011989">
    <property type="entry name" value="ARM-like"/>
</dbReference>
<dbReference type="InterPro" id="IPR016024">
    <property type="entry name" value="ARM-type_fold"/>
</dbReference>
<organism evidence="2 3">
    <name type="scientific">Streptomyces phage Salutena</name>
    <dbReference type="NCBI Taxonomy" id="2767576"/>
    <lineage>
        <taxon>Viruses</taxon>
        <taxon>Duplodnaviria</taxon>
        <taxon>Heunggongvirae</taxon>
        <taxon>Uroviricota</taxon>
        <taxon>Caudoviricetes</taxon>
        <taxon>Arquatrovirinae</taxon>
        <taxon>Salutenavirus</taxon>
        <taxon>Salutenavirus salutena</taxon>
    </lineage>
</organism>
<keyword evidence="1" id="KW-0812">Transmembrane</keyword>
<name>A0A7S6R711_9CAUD</name>
<accession>A0A7S6R711</accession>
<dbReference type="EMBL" id="MT708548">
    <property type="protein sequence ID" value="QOV06143.1"/>
    <property type="molecule type" value="Genomic_DNA"/>
</dbReference>
<protein>
    <submittedName>
        <fullName evidence="2">Tape measure protein</fullName>
    </submittedName>
</protein>
<feature type="transmembrane region" description="Helical" evidence="1">
    <location>
        <begin position="662"/>
        <end position="682"/>
    </location>
</feature>
<dbReference type="Gene3D" id="1.25.10.10">
    <property type="entry name" value="Leucine-rich Repeat Variant"/>
    <property type="match status" value="1"/>
</dbReference>
<feature type="transmembrane region" description="Helical" evidence="1">
    <location>
        <begin position="733"/>
        <end position="755"/>
    </location>
</feature>
<dbReference type="SUPFAM" id="SSF48371">
    <property type="entry name" value="ARM repeat"/>
    <property type="match status" value="1"/>
</dbReference>
<feature type="transmembrane region" description="Helical" evidence="1">
    <location>
        <begin position="253"/>
        <end position="273"/>
    </location>
</feature>
<sequence length="1063" mass="112882">MPAGQVIGRVSVRVLPDTSEFRRKAQKDLDRIEKQLKVNVELVPVMGNFVSEMLKEIRKLNQQNRQMNSRKVRLYTTLALSNIPNELRKAVRRYEDIAKSEKVSLKTTLDTTEADLKISDQSLRDMTDQLKDWRDRNSPQKIDLELNWPAGGGAYIDARLAVLTRPRTVSIVPTLNNAAMAKVAAGIAALSGIRVVNNLFTKFSNIIKNLDKNVPIIGTLATAVAGLAGWALSASSNLFALSASLAQIGATALTLPGILGGFAVGVGVTIAALKDFNKEIPGVKAQLAELQNQISSNFWAQARAPIQELVDVLLPRFAEGFRATATASGQFFGSFATQLTAALNPQIVDEMFGYLNESITEATKGTDTFASIIAQLGEVGTSYLPDLAGWFVNISEKFDDWLKKKGEIGLKAEIDQGIQSLKDLGGILVETGGIFAGIARAATEAGGSTLGMFRETLAGIHEAVDSSGVQQKLVDLFTAAHTAMANISAGGGAQFKAFLGEISGLLTDILPQVGSTIGEALGAISEALSQTAVIDGVKAMFDGIQGAVSNLAPLMMPLGAALGAIMDVVAAMLPVFGELITAAFTPLADAVTALAPALIPLVEILGGALTGIFAALGPLIMAVVQAVVPLVQNLVAGLAPILTTIVSGFQQIVVAVTPVVTLLLQLLTAIITPLIPLFQHIVDSIMPPLIAAFQQVSEALQPFLQALIQVVNFLMPVLIPAIQFFIDLIIGSLVMALDGIVNIITGVLDVIMGIWEVFAGLFTGDWDRAWNGVKQIFSGIWDIIVGVFEVVINIGILGFLKKGMALIKSLWTGGWNAIKTFFTSIWNAMKGGLYVVWNAIKGYIDDGLAKVGSLWRGGWGKVRTFFEDLWFKIQYYLGQAWSKMEKAVSQGVDNVIKFVKDLPKKAKSALGSIGSTLLNAGKELIKGFIKGITSMFGGVQEALGNLTDKLTSWKGPESLDRVLLVNAGQLVIGGFIKGLESRYAEVRRSLRGLTQDVAGTEFDVPGVNAIGVSRGVSGAVGAGLAGSAAGGTTKVLNYYAAPGSSLGSEEDLFAAANRARFGW</sequence>
<reference evidence="2 3" key="1">
    <citation type="submission" date="2020-07" db="EMBL/GenBank/DDBJ databases">
        <title>Complete genome sequence of Streptomyces phage Salutena.</title>
        <authorList>
            <person name="Kim J.H."/>
            <person name="Higbee T."/>
            <person name="Clark J.D."/>
            <person name="Le T."/>
            <person name="Burrowes B.H."/>
            <person name="Liu M."/>
        </authorList>
    </citation>
    <scope>NUCLEOTIDE SEQUENCE [LARGE SCALE GENOMIC DNA]</scope>
</reference>
<gene>
    <name evidence="2" type="ORF">CPT_Salutena_013</name>
</gene>
<keyword evidence="1" id="KW-1133">Transmembrane helix</keyword>